<reference evidence="3" key="1">
    <citation type="journal article" date="2019" name="Int. J. Syst. Evol. Microbiol.">
        <title>The Global Catalogue of Microorganisms (GCM) 10K type strain sequencing project: providing services to taxonomists for standard genome sequencing and annotation.</title>
        <authorList>
            <consortium name="The Broad Institute Genomics Platform"/>
            <consortium name="The Broad Institute Genome Sequencing Center for Infectious Disease"/>
            <person name="Wu L."/>
            <person name="Ma J."/>
        </authorList>
    </citation>
    <scope>NUCLEOTIDE SEQUENCE [LARGE SCALE GENOMIC DNA]</scope>
    <source>
        <strain evidence="3">CGMCC 4.1542</strain>
    </source>
</reference>
<feature type="region of interest" description="Disordered" evidence="1">
    <location>
        <begin position="397"/>
        <end position="420"/>
    </location>
</feature>
<evidence type="ECO:0008006" key="4">
    <source>
        <dbReference type="Google" id="ProtNLM"/>
    </source>
</evidence>
<evidence type="ECO:0000313" key="2">
    <source>
        <dbReference type="EMBL" id="MFC5015138.1"/>
    </source>
</evidence>
<accession>A0ABV9WRJ4</accession>
<dbReference type="RefSeq" id="WP_271320667.1">
    <property type="nucleotide sequence ID" value="NZ_BAAATN010000027.1"/>
</dbReference>
<name>A0ABV9WRJ4_9ACTN</name>
<evidence type="ECO:0000313" key="3">
    <source>
        <dbReference type="Proteomes" id="UP001595855"/>
    </source>
</evidence>
<keyword evidence="3" id="KW-1185">Reference proteome</keyword>
<dbReference type="EMBL" id="JBHSJO010000001">
    <property type="protein sequence ID" value="MFC5015138.1"/>
    <property type="molecule type" value="Genomic_DNA"/>
</dbReference>
<evidence type="ECO:0000256" key="1">
    <source>
        <dbReference type="SAM" id="MobiDB-lite"/>
    </source>
</evidence>
<dbReference type="Proteomes" id="UP001595855">
    <property type="component" value="Unassembled WGS sequence"/>
</dbReference>
<comment type="caution">
    <text evidence="2">The sequence shown here is derived from an EMBL/GenBank/DDBJ whole genome shotgun (WGS) entry which is preliminary data.</text>
</comment>
<sequence>MELEALRDANFKLVDDAVTDWSTLVGSLAEMKKDAEDNLHQGANKAEWAGVNAQVSKEFIGKTAGEFADAHTQARTIYKILNDTVGELKGYHQQLLDALEGGRKKNLTVIGYEGGFTVTTNAPPEARSKMDQDNKDDITALRDQIQGILNKATESDTSAKTVLQAIADQSQLGFSNANYGDRDSAAEAVKKADELAALAKKNPDDLSVKDFDTLNAGLKKYAGDELFAERFATALGPKKTLEFWTGITDPQRGNWDLGHERLDQFDDLQRSLGMTLATATQSDSTAMGTWKQTMIDIGDKPLYGDRGGPMGFQVMSNLMRTGDYDDGFLRDYGTKLMETERKLTGNGEHRNGAWQRMGMDPYLNRIGEDSGSDPMTGYLKGLSNSPDAATDFFNQQFVSKDDPDNPFERDPDGNGKNSKVSLSNFQYLFEERDWPQESNLKGDELHTGQNNLALALEAATTGHPAGELFPLSDTSGHTTGQTQLFESLVTSISDDPERLTEHSYMSDSMGQIASEYLPDINRAATDVDPNPDRGDVDAQQAWKRVENLYPVSGSSAELNHRDVSRFLFAVGQNPEGYSAVEVGQKSYMASLMDYHLNPDLPESRHPDHDMELTVRSIARHSGEVSGTLAMGRNEGVASGAVENDAAYNHSVAQWKNTISGTVGLGVGVGTSFIASPVAGAVVGGTAGTVTSVIMEQIFKDVEGDAKSDAGSKMGENWENGQDDNMKYTRRAAFEAARAHQHPGDVATWAEEEASQGYLSAGDYMDRVGAELLTDI</sequence>
<gene>
    <name evidence="2" type="ORF">ACFPRC_09635</name>
</gene>
<organism evidence="2 3">
    <name type="scientific">Streptomyces lienomycini</name>
    <dbReference type="NCBI Taxonomy" id="284035"/>
    <lineage>
        <taxon>Bacteria</taxon>
        <taxon>Bacillati</taxon>
        <taxon>Actinomycetota</taxon>
        <taxon>Actinomycetes</taxon>
        <taxon>Kitasatosporales</taxon>
        <taxon>Streptomycetaceae</taxon>
        <taxon>Streptomyces</taxon>
    </lineage>
</organism>
<protein>
    <recommendedName>
        <fullName evidence="4">AG2 protein</fullName>
    </recommendedName>
</protein>
<feature type="compositionally biased region" description="Basic and acidic residues" evidence="1">
    <location>
        <begin position="399"/>
        <end position="413"/>
    </location>
</feature>
<proteinExistence type="predicted"/>